<evidence type="ECO:0000313" key="2">
    <source>
        <dbReference type="Proteomes" id="UP001151088"/>
    </source>
</evidence>
<accession>A0A9X2T0V9</accession>
<organism evidence="1 2">
    <name type="scientific">Ancylobacter mangrovi</name>
    <dbReference type="NCBI Taxonomy" id="2972472"/>
    <lineage>
        <taxon>Bacteria</taxon>
        <taxon>Pseudomonadati</taxon>
        <taxon>Pseudomonadota</taxon>
        <taxon>Alphaproteobacteria</taxon>
        <taxon>Hyphomicrobiales</taxon>
        <taxon>Xanthobacteraceae</taxon>
        <taxon>Ancylobacter</taxon>
    </lineage>
</organism>
<reference evidence="1" key="1">
    <citation type="submission" date="2022-08" db="EMBL/GenBank/DDBJ databases">
        <authorList>
            <person name="Li F."/>
        </authorList>
    </citation>
    <scope>NUCLEOTIDE SEQUENCE</scope>
    <source>
        <strain evidence="1">MQZ15Z-1</strain>
    </source>
</reference>
<keyword evidence="2" id="KW-1185">Reference proteome</keyword>
<sequence>METRRKNIKSKARGASSTLDRPLLNCAAYDGLSRIGSVREIGRGEYEAIDLAGSVVGRFRTLKAAAASLSTGDSK</sequence>
<dbReference type="Proteomes" id="UP001151088">
    <property type="component" value="Unassembled WGS sequence"/>
</dbReference>
<protein>
    <submittedName>
        <fullName evidence="1">Uncharacterized protein</fullName>
    </submittedName>
</protein>
<gene>
    <name evidence="1" type="ORF">NVS89_04415</name>
</gene>
<name>A0A9X2T0V9_9HYPH</name>
<proteinExistence type="predicted"/>
<comment type="caution">
    <text evidence="1">The sequence shown here is derived from an EMBL/GenBank/DDBJ whole genome shotgun (WGS) entry which is preliminary data.</text>
</comment>
<dbReference type="AlphaFoldDB" id="A0A9X2T0V9"/>
<dbReference type="EMBL" id="JANTHZ010000001">
    <property type="protein sequence ID" value="MCS0494330.1"/>
    <property type="molecule type" value="Genomic_DNA"/>
</dbReference>
<dbReference type="RefSeq" id="WP_258731273.1">
    <property type="nucleotide sequence ID" value="NZ_JANTHZ010000001.1"/>
</dbReference>
<evidence type="ECO:0000313" key="1">
    <source>
        <dbReference type="EMBL" id="MCS0494330.1"/>
    </source>
</evidence>